<name>A0ABS0FPM5_PSELU</name>
<sequence length="62" mass="7222">MYADSRHKHTNETKVRLDDEYEDALIAIAKIQKTQKAVLAREALKSWIDSMRDQFKTNNDVA</sequence>
<accession>A0ABS0FPM5</accession>
<proteinExistence type="predicted"/>
<protein>
    <recommendedName>
        <fullName evidence="3">CopG family transcriptional regulator</fullName>
    </recommendedName>
</protein>
<gene>
    <name evidence="1" type="ORF">IRZ65_16560</name>
</gene>
<reference evidence="1 2" key="1">
    <citation type="submission" date="2020-10" db="EMBL/GenBank/DDBJ databases">
        <title>Genome sequences of Pseudomonas isolates.</title>
        <authorList>
            <person name="Wessels L."/>
            <person name="Reich F."/>
            <person name="Hammerl J."/>
        </authorList>
    </citation>
    <scope>NUCLEOTIDE SEQUENCE [LARGE SCALE GENOMIC DNA]</scope>
    <source>
        <strain evidence="1 2">20-MO00624-0</strain>
    </source>
</reference>
<evidence type="ECO:0000313" key="2">
    <source>
        <dbReference type="Proteomes" id="UP000626180"/>
    </source>
</evidence>
<evidence type="ECO:0008006" key="3">
    <source>
        <dbReference type="Google" id="ProtNLM"/>
    </source>
</evidence>
<evidence type="ECO:0000313" key="1">
    <source>
        <dbReference type="EMBL" id="MBF8642294.1"/>
    </source>
</evidence>
<keyword evidence="2" id="KW-1185">Reference proteome</keyword>
<comment type="caution">
    <text evidence="1">The sequence shown here is derived from an EMBL/GenBank/DDBJ whole genome shotgun (WGS) entry which is preliminary data.</text>
</comment>
<dbReference type="RefSeq" id="WP_073450213.1">
    <property type="nucleotide sequence ID" value="NZ_FQYS01000009.1"/>
</dbReference>
<dbReference type="EMBL" id="JADMCD010000009">
    <property type="protein sequence ID" value="MBF8642294.1"/>
    <property type="molecule type" value="Genomic_DNA"/>
</dbReference>
<organism evidence="1 2">
    <name type="scientific">Pseudomonas luteola</name>
    <dbReference type="NCBI Taxonomy" id="47886"/>
    <lineage>
        <taxon>Bacteria</taxon>
        <taxon>Pseudomonadati</taxon>
        <taxon>Pseudomonadota</taxon>
        <taxon>Gammaproteobacteria</taxon>
        <taxon>Pseudomonadales</taxon>
        <taxon>Pseudomonadaceae</taxon>
        <taxon>Pseudomonas</taxon>
    </lineage>
</organism>
<dbReference type="Proteomes" id="UP000626180">
    <property type="component" value="Unassembled WGS sequence"/>
</dbReference>